<dbReference type="PANTHER" id="PTHR46327">
    <property type="entry name" value="F16F4.11 PROTEIN-RELATED"/>
    <property type="match status" value="1"/>
</dbReference>
<comment type="cofactor">
    <cofactor evidence="2">
        <name>Mg(2+)</name>
        <dbReference type="ChEBI" id="CHEBI:18420"/>
    </cofactor>
</comment>
<dbReference type="Pfam" id="PF13837">
    <property type="entry name" value="Myb_DNA-bind_4"/>
    <property type="match status" value="1"/>
</dbReference>
<evidence type="ECO:0000256" key="2">
    <source>
        <dbReference type="ARBA" id="ARBA00001946"/>
    </source>
</evidence>
<evidence type="ECO:0000256" key="3">
    <source>
        <dbReference type="ARBA" id="ARBA00010941"/>
    </source>
</evidence>
<reference evidence="16 17" key="1">
    <citation type="journal article" date="2018" name="Proc. Natl. Acad. Sci. U.S.A.">
        <title>Draft genome sequence of Camellia sinensis var. sinensis provides insights into the evolution of the tea genome and tea quality.</title>
        <authorList>
            <person name="Wei C."/>
            <person name="Yang H."/>
            <person name="Wang S."/>
            <person name="Zhao J."/>
            <person name="Liu C."/>
            <person name="Gao L."/>
            <person name="Xia E."/>
            <person name="Lu Y."/>
            <person name="Tai Y."/>
            <person name="She G."/>
            <person name="Sun J."/>
            <person name="Cao H."/>
            <person name="Tong W."/>
            <person name="Gao Q."/>
            <person name="Li Y."/>
            <person name="Deng W."/>
            <person name="Jiang X."/>
            <person name="Wang W."/>
            <person name="Chen Q."/>
            <person name="Zhang S."/>
            <person name="Li H."/>
            <person name="Wu J."/>
            <person name="Wang P."/>
            <person name="Li P."/>
            <person name="Shi C."/>
            <person name="Zheng F."/>
            <person name="Jian J."/>
            <person name="Huang B."/>
            <person name="Shan D."/>
            <person name="Shi M."/>
            <person name="Fang C."/>
            <person name="Yue Y."/>
            <person name="Li F."/>
            <person name="Li D."/>
            <person name="Wei S."/>
            <person name="Han B."/>
            <person name="Jiang C."/>
            <person name="Yin Y."/>
            <person name="Xia T."/>
            <person name="Zhang Z."/>
            <person name="Bennetzen J.L."/>
            <person name="Zhao S."/>
            <person name="Wan X."/>
        </authorList>
    </citation>
    <scope>NUCLEOTIDE SEQUENCE [LARGE SCALE GENOMIC DNA]</scope>
    <source>
        <strain evidence="17">cv. Shuchazao</strain>
        <tissue evidence="16">Leaf</tissue>
    </source>
</reference>
<dbReference type="Gene3D" id="3.30.540.10">
    <property type="entry name" value="Fructose-1,6-Bisphosphatase, subunit A, domain 1"/>
    <property type="match status" value="2"/>
</dbReference>
<feature type="domain" description="Myb/SANT-like DNA-binding" evidence="14">
    <location>
        <begin position="411"/>
        <end position="496"/>
    </location>
</feature>
<dbReference type="EMBL" id="SDRB02001438">
    <property type="protein sequence ID" value="THG21308.1"/>
    <property type="molecule type" value="Genomic_DNA"/>
</dbReference>
<dbReference type="GO" id="GO:0015979">
    <property type="term" value="P:photosynthesis"/>
    <property type="evidence" value="ECO:0007669"/>
    <property type="project" value="UniProtKB-ARBA"/>
</dbReference>
<organism evidence="16 17">
    <name type="scientific">Camellia sinensis var. sinensis</name>
    <name type="common">China tea</name>
    <dbReference type="NCBI Taxonomy" id="542762"/>
    <lineage>
        <taxon>Eukaryota</taxon>
        <taxon>Viridiplantae</taxon>
        <taxon>Streptophyta</taxon>
        <taxon>Embryophyta</taxon>
        <taxon>Tracheophyta</taxon>
        <taxon>Spermatophyta</taxon>
        <taxon>Magnoliopsida</taxon>
        <taxon>eudicotyledons</taxon>
        <taxon>Gunneridae</taxon>
        <taxon>Pentapetalae</taxon>
        <taxon>asterids</taxon>
        <taxon>Ericales</taxon>
        <taxon>Theaceae</taxon>
        <taxon>Camellia</taxon>
    </lineage>
</organism>
<evidence type="ECO:0000256" key="10">
    <source>
        <dbReference type="RuleBase" id="RU000508"/>
    </source>
</evidence>
<keyword evidence="11" id="KW-0175">Coiled coil</keyword>
<keyword evidence="8 10" id="KW-0119">Carbohydrate metabolism</keyword>
<evidence type="ECO:0000256" key="9">
    <source>
        <dbReference type="ARBA" id="ARBA00032973"/>
    </source>
</evidence>
<feature type="region of interest" description="Disordered" evidence="12">
    <location>
        <begin position="572"/>
        <end position="629"/>
    </location>
</feature>
<evidence type="ECO:0000256" key="7">
    <source>
        <dbReference type="ARBA" id="ARBA00022842"/>
    </source>
</evidence>
<dbReference type="GO" id="GO:0046872">
    <property type="term" value="F:metal ion binding"/>
    <property type="evidence" value="ECO:0007669"/>
    <property type="project" value="UniProtKB-KW"/>
</dbReference>
<feature type="domain" description="Fructose-1-6-bisphosphatase class I N-terminal" evidence="13">
    <location>
        <begin position="1"/>
        <end position="80"/>
    </location>
</feature>
<feature type="domain" description="Fructose-1-6-bisphosphatase class 1 C-terminal" evidence="15">
    <location>
        <begin position="150"/>
        <end position="249"/>
    </location>
</feature>
<dbReference type="GO" id="GO:0042132">
    <property type="term" value="F:fructose 1,6-bisphosphate 1-phosphatase activity"/>
    <property type="evidence" value="ECO:0007669"/>
    <property type="project" value="UniProtKB-EC"/>
</dbReference>
<proteinExistence type="inferred from homology"/>
<evidence type="ECO:0000256" key="12">
    <source>
        <dbReference type="SAM" id="MobiDB-lite"/>
    </source>
</evidence>
<dbReference type="CDD" id="cd00354">
    <property type="entry name" value="FBPase"/>
    <property type="match status" value="1"/>
</dbReference>
<dbReference type="PIRSF" id="PIRSF500210">
    <property type="entry name" value="FBPtase"/>
    <property type="match status" value="1"/>
</dbReference>
<evidence type="ECO:0000259" key="15">
    <source>
        <dbReference type="Pfam" id="PF18913"/>
    </source>
</evidence>
<keyword evidence="5" id="KW-0479">Metal-binding</keyword>
<feature type="coiled-coil region" evidence="11">
    <location>
        <begin position="663"/>
        <end position="725"/>
    </location>
</feature>
<evidence type="ECO:0000256" key="5">
    <source>
        <dbReference type="ARBA" id="ARBA00022723"/>
    </source>
</evidence>
<evidence type="ECO:0000259" key="14">
    <source>
        <dbReference type="Pfam" id="PF13837"/>
    </source>
</evidence>
<dbReference type="STRING" id="542762.A0A4S4EWD1"/>
<dbReference type="GO" id="GO:0005985">
    <property type="term" value="P:sucrose metabolic process"/>
    <property type="evidence" value="ECO:0007669"/>
    <property type="project" value="UniProtKB-ARBA"/>
</dbReference>
<keyword evidence="6 10" id="KW-0378">Hydrolase</keyword>
<sequence length="731" mass="82269">MTITRHVLNEQSKHPEAHGDFTILLSHIVLGCKFVCNAVTKAGLAKLIGLAGQTNTQGEEQKKLDVLSNDVFVKALISSGCTIFGIYMVKDKENPTLDDALQSGKNLLAAGYCMYGSSCMLVLSTGNGVNGFTLDPSIGEFILTHPDIKVPKKGKIYSTNEGNAQYWDEPTTKYVENSKFPKDGSSPKSLRYIGSMVADVHRTLLYGGIFLYPADKKSPNGKLRVLYEVLPMSYLMEQAGGQAFTGKQQTRLIAGLDSKDGSGLLLRWTYETKPLETHRGCPSQGPSDEHVCVKDNIPFFHGHVATMEGKSSASSNLIPGGDGGSYSFLGLQGSMQVNQHQNLHSFQRFLSLPEKNVMPLRASKMQETDQPVSFLNFDNKVGRVKISASDDDGSNVVERGVDGKKEFAWHRVKWTDEMVKLLITAVSYIGDEATFDFNGGGRTSMSAVLPKKGKWKSISKVMDERGYHVSPQQCEDKFNDLNKRYKRLNDILGRGTSGQVVENPTLLDSMDLSEKAKDDVRKILSSKQLFYKEMCSYHNKNRLYLPHDQALQQSLQLALISKDNFEHYELTTLHKPDDLDEEDQDSASDDRSGKAEEGHAICNSNGREFDFPGVSAKRKKREEEENKVVGSGNALNLLSPVPHPVTNFANVNQERFQNRWMMSRSLRLEEQKLKIQAQMLELERQRLRWYRVNEQEDMELEKMRMENERMKLKNERLALEIKRREMGADYN</sequence>
<evidence type="ECO:0000256" key="11">
    <source>
        <dbReference type="SAM" id="Coils"/>
    </source>
</evidence>
<dbReference type="Gene3D" id="3.40.190.80">
    <property type="match status" value="1"/>
</dbReference>
<keyword evidence="7" id="KW-0460">Magnesium</keyword>
<dbReference type="EC" id="3.1.3.11" evidence="4"/>
<evidence type="ECO:0000256" key="4">
    <source>
        <dbReference type="ARBA" id="ARBA00013093"/>
    </source>
</evidence>
<evidence type="ECO:0000256" key="8">
    <source>
        <dbReference type="ARBA" id="ARBA00023277"/>
    </source>
</evidence>
<comment type="similarity">
    <text evidence="3 10">Belongs to the FBPase class 1 family.</text>
</comment>
<dbReference type="InterPro" id="IPR020548">
    <property type="entry name" value="Fructose_bisphosphatase_AS"/>
</dbReference>
<dbReference type="InterPro" id="IPR033391">
    <property type="entry name" value="FBPase_N"/>
</dbReference>
<dbReference type="Proteomes" id="UP000306102">
    <property type="component" value="Unassembled WGS sequence"/>
</dbReference>
<accession>A0A4S4EWD1</accession>
<dbReference type="InterPro" id="IPR044015">
    <property type="entry name" value="FBPase_C_dom"/>
</dbReference>
<evidence type="ECO:0000313" key="17">
    <source>
        <dbReference type="Proteomes" id="UP000306102"/>
    </source>
</evidence>
<evidence type="ECO:0000313" key="16">
    <source>
        <dbReference type="EMBL" id="THG21308.1"/>
    </source>
</evidence>
<gene>
    <name evidence="16" type="ORF">TEA_009042</name>
</gene>
<comment type="caution">
    <text evidence="16">The sequence shown here is derived from an EMBL/GenBank/DDBJ whole genome shotgun (WGS) entry which is preliminary data.</text>
</comment>
<keyword evidence="17" id="KW-1185">Reference proteome</keyword>
<dbReference type="PANTHER" id="PTHR46327:SF3">
    <property type="entry name" value="TRANSCRIPTION FACTOR"/>
    <property type="match status" value="1"/>
</dbReference>
<dbReference type="Gene3D" id="1.10.10.60">
    <property type="entry name" value="Homeodomain-like"/>
    <property type="match status" value="1"/>
</dbReference>
<dbReference type="InterPro" id="IPR044822">
    <property type="entry name" value="Myb_DNA-bind_4"/>
</dbReference>
<feature type="compositionally biased region" description="Acidic residues" evidence="12">
    <location>
        <begin position="578"/>
        <end position="587"/>
    </location>
</feature>
<dbReference type="PROSITE" id="PS00124">
    <property type="entry name" value="FBPASE"/>
    <property type="match status" value="1"/>
</dbReference>
<feature type="compositionally biased region" description="Basic and acidic residues" evidence="12">
    <location>
        <begin position="588"/>
        <end position="599"/>
    </location>
</feature>
<dbReference type="FunFam" id="3.40.190.80:FF:000001">
    <property type="entry name" value="Fructose-1,6-bisphosphatase class 1"/>
    <property type="match status" value="1"/>
</dbReference>
<dbReference type="Pfam" id="PF18913">
    <property type="entry name" value="FBPase_C"/>
    <property type="match status" value="1"/>
</dbReference>
<dbReference type="AlphaFoldDB" id="A0A4S4EWD1"/>
<dbReference type="Pfam" id="PF00316">
    <property type="entry name" value="FBPase"/>
    <property type="match status" value="2"/>
</dbReference>
<evidence type="ECO:0000256" key="1">
    <source>
        <dbReference type="ARBA" id="ARBA00001273"/>
    </source>
</evidence>
<comment type="catalytic activity">
    <reaction evidence="1">
        <text>beta-D-fructose 1,6-bisphosphate + H2O = beta-D-fructose 6-phosphate + phosphate</text>
        <dbReference type="Rhea" id="RHEA:11064"/>
        <dbReference type="ChEBI" id="CHEBI:15377"/>
        <dbReference type="ChEBI" id="CHEBI:32966"/>
        <dbReference type="ChEBI" id="CHEBI:43474"/>
        <dbReference type="ChEBI" id="CHEBI:57634"/>
        <dbReference type="EC" id="3.1.3.11"/>
    </reaction>
</comment>
<dbReference type="InterPro" id="IPR000146">
    <property type="entry name" value="FBPase_class-1"/>
</dbReference>
<dbReference type="PRINTS" id="PR00115">
    <property type="entry name" value="F16BPHPHTASE"/>
</dbReference>
<dbReference type="PROSITE" id="PS51257">
    <property type="entry name" value="PROKAR_LIPOPROTEIN"/>
    <property type="match status" value="1"/>
</dbReference>
<evidence type="ECO:0000256" key="6">
    <source>
        <dbReference type="ARBA" id="ARBA00022801"/>
    </source>
</evidence>
<dbReference type="InterPro" id="IPR028343">
    <property type="entry name" value="FBPtase"/>
</dbReference>
<dbReference type="PIRSF" id="PIRSF000904">
    <property type="entry name" value="FBPtase_SBPase"/>
    <property type="match status" value="1"/>
</dbReference>
<feature type="domain" description="Fructose-1-6-bisphosphatase class I N-terminal" evidence="13">
    <location>
        <begin position="81"/>
        <end position="146"/>
    </location>
</feature>
<dbReference type="GO" id="GO:0030388">
    <property type="term" value="P:fructose 1,6-bisphosphate metabolic process"/>
    <property type="evidence" value="ECO:0007669"/>
    <property type="project" value="UniProtKB-ARBA"/>
</dbReference>
<evidence type="ECO:0000259" key="13">
    <source>
        <dbReference type="Pfam" id="PF00316"/>
    </source>
</evidence>
<name>A0A4S4EWD1_CAMSN</name>
<protein>
    <recommendedName>
        <fullName evidence="4">fructose-bisphosphatase</fullName>
        <ecNumber evidence="4">3.1.3.11</ecNumber>
    </recommendedName>
    <alternativeName>
        <fullName evidence="9">D-fructose-1,6-bisphosphate 1-phosphohydrolase</fullName>
    </alternativeName>
</protein>
<dbReference type="SUPFAM" id="SSF56655">
    <property type="entry name" value="Carbohydrate phosphatase"/>
    <property type="match status" value="1"/>
</dbReference>